<evidence type="ECO:0000313" key="13">
    <source>
        <dbReference type="EMBL" id="ABM75434.1"/>
    </source>
</evidence>
<dbReference type="InterPro" id="IPR017926">
    <property type="entry name" value="GATASE"/>
</dbReference>
<dbReference type="Gene3D" id="3.40.50.880">
    <property type="match status" value="1"/>
</dbReference>
<dbReference type="PIRSF" id="PIRSF000495">
    <property type="entry name" value="Amidotransf_hisH"/>
    <property type="match status" value="1"/>
</dbReference>
<evidence type="ECO:0000256" key="2">
    <source>
        <dbReference type="ARBA" id="ARBA00011152"/>
    </source>
</evidence>
<dbReference type="HAMAP" id="MF_00278">
    <property type="entry name" value="HisH"/>
    <property type="match status" value="1"/>
</dbReference>
<keyword evidence="6 10" id="KW-0368">Histidine biosynthesis</keyword>
<dbReference type="CDD" id="cd01748">
    <property type="entry name" value="GATase1_IGP_Synthase"/>
    <property type="match status" value="1"/>
</dbReference>
<protein>
    <recommendedName>
        <fullName evidence="10">Imidazole glycerol phosphate synthase subunit HisH</fullName>
        <ecNumber evidence="10">4.3.2.10</ecNumber>
    </recommendedName>
    <alternativeName>
        <fullName evidence="10">IGP synthase glutaminase subunit</fullName>
        <ecNumber evidence="10">3.5.1.2</ecNumber>
    </alternativeName>
    <alternativeName>
        <fullName evidence="10">IGP synthase subunit HisH</fullName>
    </alternativeName>
    <alternativeName>
        <fullName evidence="10">ImGP synthase subunit HisH</fullName>
        <shortName evidence="10">IGPS subunit HisH</shortName>
    </alternativeName>
</protein>
<comment type="catalytic activity">
    <reaction evidence="9 10">
        <text>L-glutamine + H2O = L-glutamate + NH4(+)</text>
        <dbReference type="Rhea" id="RHEA:15889"/>
        <dbReference type="ChEBI" id="CHEBI:15377"/>
        <dbReference type="ChEBI" id="CHEBI:28938"/>
        <dbReference type="ChEBI" id="CHEBI:29985"/>
        <dbReference type="ChEBI" id="CHEBI:58359"/>
        <dbReference type="EC" id="3.5.1.2"/>
    </reaction>
</comment>
<dbReference type="GO" id="GO:0000107">
    <property type="term" value="F:imidazoleglycerol-phosphate synthase activity"/>
    <property type="evidence" value="ECO:0007669"/>
    <property type="project" value="UniProtKB-UniRule"/>
</dbReference>
<dbReference type="UniPathway" id="UPA00031">
    <property type="reaction ID" value="UER00010"/>
</dbReference>
<dbReference type="GO" id="GO:0005737">
    <property type="term" value="C:cytoplasm"/>
    <property type="evidence" value="ECO:0007669"/>
    <property type="project" value="UniProtKB-SubCell"/>
</dbReference>
<dbReference type="HOGENOM" id="CLU_071837_2_2_3"/>
<sequence>MKVGIIDYGVGNLRSISNALNEIGAENIVSSNKKELEECQRLILPGVGAFNHGVNSLRERDLINFIKNQHFNKIPILGICLGMQLLTEASYEFGETKGLEIIEGKVKKIEDMNNLEKSLRLPIVGWFHIKETNIKAKKNYFLDKVLTKRLKGAKYYFIHSYSVNSESNDVIAVTEHLQTKTTAVIAKGNTIGTQFHPEKSGIYGLEFLKSFIFAALS</sequence>
<reference evidence="14" key="1">
    <citation type="journal article" date="2007" name="PLoS Genet.">
        <title>Patterns and implications of gene gain and loss in the evolution of Prochlorococcus.</title>
        <authorList>
            <person name="Kettler G.C."/>
            <person name="Martiny A.C."/>
            <person name="Huang K."/>
            <person name="Zucker J."/>
            <person name="Coleman M.L."/>
            <person name="Rodrigue S."/>
            <person name="Chen F."/>
            <person name="Lapidus A."/>
            <person name="Ferriera S."/>
            <person name="Johnson J."/>
            <person name="Steglich C."/>
            <person name="Church G.M."/>
            <person name="Richardson P."/>
            <person name="Chisholm S.W."/>
        </authorList>
    </citation>
    <scope>NUCLEOTIDE SEQUENCE [LARGE SCALE GENOMIC DNA]</scope>
    <source>
        <strain evidence="14">NATL1A</strain>
    </source>
</reference>
<dbReference type="GO" id="GO:0000105">
    <property type="term" value="P:L-histidine biosynthetic process"/>
    <property type="evidence" value="ECO:0007669"/>
    <property type="project" value="UniProtKB-UniRule"/>
</dbReference>
<dbReference type="NCBIfam" id="TIGR01855">
    <property type="entry name" value="IMP_synth_hisH"/>
    <property type="match status" value="1"/>
</dbReference>
<keyword evidence="4 10" id="KW-0378">Hydrolase</keyword>
<keyword evidence="3 10" id="KW-0028">Amino-acid biosynthesis</keyword>
<feature type="active site" evidence="10 11">
    <location>
        <position position="198"/>
    </location>
</feature>
<evidence type="ECO:0000256" key="5">
    <source>
        <dbReference type="ARBA" id="ARBA00022962"/>
    </source>
</evidence>
<comment type="function">
    <text evidence="10">IGPS catalyzes the conversion of PRFAR and glutamine to IGP, AICAR and glutamate. The HisH subunit catalyzes the hydrolysis of glutamine to glutamate and ammonia as part of the synthesis of IGP and AICAR. The resulting ammonia molecule is channeled to the active site of HisF.</text>
</comment>
<comment type="pathway">
    <text evidence="1 10">Amino-acid biosynthesis; L-histidine biosynthesis; L-histidine from 5-phospho-alpha-D-ribose 1-diphosphate: step 5/9.</text>
</comment>
<dbReference type="RefSeq" id="WP_011823579.1">
    <property type="nucleotide sequence ID" value="NC_008819.1"/>
</dbReference>
<comment type="subcellular location">
    <subcellularLocation>
        <location evidence="10">Cytoplasm</location>
    </subcellularLocation>
</comment>
<dbReference type="InterPro" id="IPR029062">
    <property type="entry name" value="Class_I_gatase-like"/>
</dbReference>
<feature type="active site" description="Nucleophile" evidence="10 11">
    <location>
        <position position="80"/>
    </location>
</feature>
<dbReference type="SUPFAM" id="SSF52317">
    <property type="entry name" value="Class I glutamine amidotransferase-like"/>
    <property type="match status" value="1"/>
</dbReference>
<evidence type="ECO:0000256" key="7">
    <source>
        <dbReference type="ARBA" id="ARBA00023239"/>
    </source>
</evidence>
<dbReference type="GO" id="GO:0016829">
    <property type="term" value="F:lyase activity"/>
    <property type="evidence" value="ECO:0007669"/>
    <property type="project" value="UniProtKB-KW"/>
</dbReference>
<gene>
    <name evidence="10" type="primary">hisH</name>
    <name evidence="13" type="ordered locus">NATL1_08761</name>
</gene>
<dbReference type="GO" id="GO:0004359">
    <property type="term" value="F:glutaminase activity"/>
    <property type="evidence" value="ECO:0007669"/>
    <property type="project" value="UniProtKB-EC"/>
</dbReference>
<evidence type="ECO:0000256" key="9">
    <source>
        <dbReference type="ARBA" id="ARBA00049534"/>
    </source>
</evidence>
<accession>A2C1S4</accession>
<organism evidence="13 14">
    <name type="scientific">Prochlorococcus marinus (strain NATL1A)</name>
    <dbReference type="NCBI Taxonomy" id="167555"/>
    <lineage>
        <taxon>Bacteria</taxon>
        <taxon>Bacillati</taxon>
        <taxon>Cyanobacteriota</taxon>
        <taxon>Cyanophyceae</taxon>
        <taxon>Synechococcales</taxon>
        <taxon>Prochlorococcaceae</taxon>
        <taxon>Prochlorococcus</taxon>
    </lineage>
</organism>
<evidence type="ECO:0000256" key="6">
    <source>
        <dbReference type="ARBA" id="ARBA00023102"/>
    </source>
</evidence>
<keyword evidence="13" id="KW-0808">Transferase</keyword>
<keyword evidence="5 10" id="KW-0315">Glutamine amidotransferase</keyword>
<dbReference type="Pfam" id="PF00117">
    <property type="entry name" value="GATase"/>
    <property type="match status" value="1"/>
</dbReference>
<evidence type="ECO:0000256" key="4">
    <source>
        <dbReference type="ARBA" id="ARBA00022801"/>
    </source>
</evidence>
<evidence type="ECO:0000259" key="12">
    <source>
        <dbReference type="Pfam" id="PF00117"/>
    </source>
</evidence>
<dbReference type="AlphaFoldDB" id="A2C1S4"/>
<evidence type="ECO:0000313" key="14">
    <source>
        <dbReference type="Proteomes" id="UP000002592"/>
    </source>
</evidence>
<dbReference type="PANTHER" id="PTHR42701">
    <property type="entry name" value="IMIDAZOLE GLYCEROL PHOSPHATE SYNTHASE SUBUNIT HISH"/>
    <property type="match status" value="1"/>
</dbReference>
<dbReference type="EC" id="4.3.2.10" evidence="10"/>
<dbReference type="PANTHER" id="PTHR42701:SF1">
    <property type="entry name" value="IMIDAZOLE GLYCEROL PHOSPHATE SYNTHASE SUBUNIT HISH"/>
    <property type="match status" value="1"/>
</dbReference>
<dbReference type="EMBL" id="CP000553">
    <property type="protein sequence ID" value="ABM75434.1"/>
    <property type="molecule type" value="Genomic_DNA"/>
</dbReference>
<comment type="catalytic activity">
    <reaction evidence="8 10">
        <text>5-[(5-phospho-1-deoxy-D-ribulos-1-ylimino)methylamino]-1-(5-phospho-beta-D-ribosyl)imidazole-4-carboxamide + L-glutamine = D-erythro-1-(imidazol-4-yl)glycerol 3-phosphate + 5-amino-1-(5-phospho-beta-D-ribosyl)imidazole-4-carboxamide + L-glutamate + H(+)</text>
        <dbReference type="Rhea" id="RHEA:24793"/>
        <dbReference type="ChEBI" id="CHEBI:15378"/>
        <dbReference type="ChEBI" id="CHEBI:29985"/>
        <dbReference type="ChEBI" id="CHEBI:58278"/>
        <dbReference type="ChEBI" id="CHEBI:58359"/>
        <dbReference type="ChEBI" id="CHEBI:58475"/>
        <dbReference type="ChEBI" id="CHEBI:58525"/>
        <dbReference type="EC" id="4.3.2.10"/>
    </reaction>
</comment>
<proteinExistence type="inferred from homology"/>
<dbReference type="Proteomes" id="UP000002592">
    <property type="component" value="Chromosome"/>
</dbReference>
<keyword evidence="7 10" id="KW-0456">Lyase</keyword>
<feature type="active site" evidence="10 11">
    <location>
        <position position="196"/>
    </location>
</feature>
<dbReference type="eggNOG" id="COG0118">
    <property type="taxonomic scope" value="Bacteria"/>
</dbReference>
<evidence type="ECO:0000256" key="3">
    <source>
        <dbReference type="ARBA" id="ARBA00022605"/>
    </source>
</evidence>
<dbReference type="EC" id="3.5.1.2" evidence="10"/>
<evidence type="ECO:0000256" key="8">
    <source>
        <dbReference type="ARBA" id="ARBA00047838"/>
    </source>
</evidence>
<evidence type="ECO:0000256" key="11">
    <source>
        <dbReference type="PIRSR" id="PIRSR000495-1"/>
    </source>
</evidence>
<keyword evidence="10" id="KW-0963">Cytoplasm</keyword>
<evidence type="ECO:0000256" key="1">
    <source>
        <dbReference type="ARBA" id="ARBA00005091"/>
    </source>
</evidence>
<dbReference type="PROSITE" id="PS51273">
    <property type="entry name" value="GATASE_TYPE_1"/>
    <property type="match status" value="1"/>
</dbReference>
<dbReference type="KEGG" id="pme:NATL1_08761"/>
<name>A2C1S4_PROM1</name>
<comment type="subunit">
    <text evidence="2 10">Heterodimer of HisH and HisF.</text>
</comment>
<dbReference type="InterPro" id="IPR010139">
    <property type="entry name" value="Imidazole-glycPsynth_HisH"/>
</dbReference>
<evidence type="ECO:0000256" key="10">
    <source>
        <dbReference type="HAMAP-Rule" id="MF_00278"/>
    </source>
</evidence>
<feature type="domain" description="Glutamine amidotransferase" evidence="12">
    <location>
        <begin position="5"/>
        <end position="210"/>
    </location>
</feature>